<dbReference type="KEGG" id="gpo:GPOL_174p00380"/>
<geneLocation type="plasmid" evidence="1 2">
    <name>p174</name>
</geneLocation>
<name>H6N514_GORPV</name>
<evidence type="ECO:0008006" key="3">
    <source>
        <dbReference type="Google" id="ProtNLM"/>
    </source>
</evidence>
<keyword evidence="1" id="KW-0614">Plasmid</keyword>
<evidence type="ECO:0000313" key="1">
    <source>
        <dbReference type="EMBL" id="AFA76059.1"/>
    </source>
</evidence>
<sequence>MWTVLISACSDSPAVTVYPSPSSVVYEVISSIGKATRLTYTSAAGQIDSTEVVLPWQMEDYGIASPAVSATNAGYGDITCTIYIDHKTASTVTASGEFATVHCAVPVRASGVR</sequence>
<evidence type="ECO:0000313" key="2">
    <source>
        <dbReference type="Proteomes" id="UP000009154"/>
    </source>
</evidence>
<dbReference type="InterPro" id="IPR038468">
    <property type="entry name" value="MmpS_C"/>
</dbReference>
<dbReference type="EMBL" id="CP003120">
    <property type="protein sequence ID" value="AFA76059.1"/>
    <property type="molecule type" value="Genomic_DNA"/>
</dbReference>
<dbReference type="HOGENOM" id="CLU_2129920_0_0_11"/>
<dbReference type="AlphaFoldDB" id="H6N514"/>
<organism evidence="1 2">
    <name type="scientific">Gordonia polyisoprenivorans (strain DSM 44266 / VH2)</name>
    <dbReference type="NCBI Taxonomy" id="1112204"/>
    <lineage>
        <taxon>Bacteria</taxon>
        <taxon>Bacillati</taxon>
        <taxon>Actinomycetota</taxon>
        <taxon>Actinomycetes</taxon>
        <taxon>Mycobacteriales</taxon>
        <taxon>Gordoniaceae</taxon>
        <taxon>Gordonia</taxon>
    </lineage>
</organism>
<dbReference type="Gene3D" id="2.60.40.2880">
    <property type="entry name" value="MmpS1-5, C-terminal soluble domain"/>
    <property type="match status" value="1"/>
</dbReference>
<dbReference type="Proteomes" id="UP000009154">
    <property type="component" value="Plasmid p174"/>
</dbReference>
<gene>
    <name evidence="1" type="ordered locus">GPOL_174p00380</name>
</gene>
<accession>H6N514</accession>
<keyword evidence="2" id="KW-1185">Reference proteome</keyword>
<protein>
    <recommendedName>
        <fullName evidence="3">Lipoprotein</fullName>
    </recommendedName>
</protein>
<reference evidence="1 2" key="1">
    <citation type="journal article" date="2012" name="Appl. Environ. Microbiol.">
        <title>Involvement of two latex-clearing proteins during rubber degradation and insights into the subsequent degradation pathway revealed by the genome sequence of Gordonia polyisoprenivorans strain VH2.</title>
        <authorList>
            <person name="Hiessl S."/>
            <person name="Schuldes J."/>
            <person name="Thurmer A."/>
            <person name="Halbsguth T."/>
            <person name="Broker D."/>
            <person name="Angelov A."/>
            <person name="Liebl W."/>
            <person name="Daniel R."/>
            <person name="Steinbuchel A."/>
        </authorList>
    </citation>
    <scope>NUCLEOTIDE SEQUENCE [LARGE SCALE GENOMIC DNA]</scope>
    <source>
        <strain evidence="2">DSM 44266 / VH2</strain>
        <plasmid evidence="1 2">p174</plasmid>
    </source>
</reference>
<proteinExistence type="predicted"/>